<evidence type="ECO:0000313" key="2">
    <source>
        <dbReference type="Proteomes" id="UP000515158"/>
    </source>
</evidence>
<dbReference type="Proteomes" id="UP000515158">
    <property type="component" value="Unplaced"/>
</dbReference>
<organism evidence="3">
    <name type="scientific">Thrips palmi</name>
    <name type="common">Melon thrips</name>
    <dbReference type="NCBI Taxonomy" id="161013"/>
    <lineage>
        <taxon>Eukaryota</taxon>
        <taxon>Metazoa</taxon>
        <taxon>Ecdysozoa</taxon>
        <taxon>Arthropoda</taxon>
        <taxon>Hexapoda</taxon>
        <taxon>Insecta</taxon>
        <taxon>Pterygota</taxon>
        <taxon>Neoptera</taxon>
        <taxon>Paraneoptera</taxon>
        <taxon>Thysanoptera</taxon>
        <taxon>Terebrantia</taxon>
        <taxon>Thripoidea</taxon>
        <taxon>Thripidae</taxon>
        <taxon>Thrips</taxon>
    </lineage>
</organism>
<dbReference type="InterPro" id="IPR016181">
    <property type="entry name" value="Acyl_CoA_acyltransferase"/>
</dbReference>
<dbReference type="PANTHER" id="PTHR22442:SF10">
    <property type="entry name" value="N-ACETYLTRANSFERASE, GNAT FAMILY-RELATED"/>
    <property type="match status" value="1"/>
</dbReference>
<dbReference type="OrthoDB" id="8954808at2759"/>
<dbReference type="CDD" id="cd04301">
    <property type="entry name" value="NAT_SF"/>
    <property type="match status" value="1"/>
</dbReference>
<protein>
    <submittedName>
        <fullName evidence="3">Soluble lamin-associated protein of 75 kDa-like isoform X1</fullName>
    </submittedName>
</protein>
<dbReference type="SUPFAM" id="SSF55729">
    <property type="entry name" value="Acyl-CoA N-acyltransferases (Nat)"/>
    <property type="match status" value="1"/>
</dbReference>
<accession>A0A6P8Z3X6</accession>
<name>A0A6P8Z3X6_THRPL</name>
<reference evidence="3" key="1">
    <citation type="submission" date="2025-08" db="UniProtKB">
        <authorList>
            <consortium name="RefSeq"/>
        </authorList>
    </citation>
    <scope>IDENTIFICATION</scope>
    <source>
        <tissue evidence="3">Total insect</tissue>
    </source>
</reference>
<dbReference type="GeneID" id="117645319"/>
<gene>
    <name evidence="3" type="primary">LOC117645319</name>
</gene>
<dbReference type="Gene3D" id="3.40.630.30">
    <property type="match status" value="1"/>
</dbReference>
<keyword evidence="2" id="KW-1185">Reference proteome</keyword>
<dbReference type="PROSITE" id="PS51186">
    <property type="entry name" value="GNAT"/>
    <property type="match status" value="1"/>
</dbReference>
<feature type="domain" description="N-acetyltransferase" evidence="1">
    <location>
        <begin position="75"/>
        <end position="242"/>
    </location>
</feature>
<dbReference type="InterPro" id="IPR000182">
    <property type="entry name" value="GNAT_dom"/>
</dbReference>
<dbReference type="InParanoid" id="A0A6P8Z3X6"/>
<dbReference type="KEGG" id="tpal:117645319"/>
<dbReference type="GO" id="GO:0016747">
    <property type="term" value="F:acyltransferase activity, transferring groups other than amino-acyl groups"/>
    <property type="evidence" value="ECO:0007669"/>
    <property type="project" value="InterPro"/>
</dbReference>
<dbReference type="Pfam" id="PF00583">
    <property type="entry name" value="Acetyltransf_1"/>
    <property type="match status" value="1"/>
</dbReference>
<proteinExistence type="predicted"/>
<sequence length="251" mass="28642">MGRKEGVWGAETPICLYCRCEQVVNMEDPELSTDTTQILPGIEGILCPTCGLCVGLYYVQEWIPVKQCLLDPAQEDGWTLAEGLWDKAVHWTLSQVVYRTMEPPNPDCKEALFDTPDPTDVIYLLWVGGKAVGFCTLKPRGALYEKTVESYAMMTIDTIFVRSSYRRRGHVRTLLEALSESHDDLGFSQPISDSMVKVLSRFLVDSKVHRRRFWEISGAGNEGCRKLVWYTIRHKYMARSSNHDLVRRSII</sequence>
<dbReference type="InterPro" id="IPR029625">
    <property type="entry name" value="FAM169"/>
</dbReference>
<evidence type="ECO:0000313" key="3">
    <source>
        <dbReference type="RefSeq" id="XP_034241297.1"/>
    </source>
</evidence>
<evidence type="ECO:0000259" key="1">
    <source>
        <dbReference type="PROSITE" id="PS51186"/>
    </source>
</evidence>
<dbReference type="PANTHER" id="PTHR22442">
    <property type="match status" value="1"/>
</dbReference>
<dbReference type="AlphaFoldDB" id="A0A6P8Z3X6"/>
<dbReference type="RefSeq" id="XP_034241297.1">
    <property type="nucleotide sequence ID" value="XM_034385406.1"/>
</dbReference>